<organism evidence="1 2">
    <name type="scientific">Prunus armeniaca</name>
    <name type="common">Apricot</name>
    <name type="synonym">Armeniaca vulgaris</name>
    <dbReference type="NCBI Taxonomy" id="36596"/>
    <lineage>
        <taxon>Eukaryota</taxon>
        <taxon>Viridiplantae</taxon>
        <taxon>Streptophyta</taxon>
        <taxon>Embryophyta</taxon>
        <taxon>Tracheophyta</taxon>
        <taxon>Spermatophyta</taxon>
        <taxon>Magnoliopsida</taxon>
        <taxon>eudicotyledons</taxon>
        <taxon>Gunneridae</taxon>
        <taxon>Pentapetalae</taxon>
        <taxon>rosids</taxon>
        <taxon>fabids</taxon>
        <taxon>Rosales</taxon>
        <taxon>Rosaceae</taxon>
        <taxon>Amygdaloideae</taxon>
        <taxon>Amygdaleae</taxon>
        <taxon>Prunus</taxon>
    </lineage>
</organism>
<dbReference type="PANTHER" id="PTHR45500">
    <property type="entry name" value="OS02G0202600 PROTEIN"/>
    <property type="match status" value="1"/>
</dbReference>
<dbReference type="Proteomes" id="UP000507222">
    <property type="component" value="Unassembled WGS sequence"/>
</dbReference>
<dbReference type="PANTHER" id="PTHR45500:SF1">
    <property type="entry name" value="OS02G0202600 PROTEIN"/>
    <property type="match status" value="1"/>
</dbReference>
<evidence type="ECO:0000313" key="1">
    <source>
        <dbReference type="EMBL" id="CAB4271492.1"/>
    </source>
</evidence>
<dbReference type="AlphaFoldDB" id="A0A6J5U6F6"/>
<accession>A0A6J5U6F6</accession>
<evidence type="ECO:0000313" key="2">
    <source>
        <dbReference type="Proteomes" id="UP000507222"/>
    </source>
</evidence>
<protein>
    <submittedName>
        <fullName evidence="1">Uncharacterized protein</fullName>
    </submittedName>
</protein>
<gene>
    <name evidence="1" type="ORF">CURHAP_LOCUS17878</name>
</gene>
<reference evidence="1 2" key="1">
    <citation type="submission" date="2020-05" db="EMBL/GenBank/DDBJ databases">
        <authorList>
            <person name="Campoy J."/>
            <person name="Schneeberger K."/>
            <person name="Spophaly S."/>
        </authorList>
    </citation>
    <scope>NUCLEOTIDE SEQUENCE [LARGE SCALE GENOMIC DNA]</scope>
    <source>
        <strain evidence="1">PruArmRojPasFocal</strain>
    </source>
</reference>
<proteinExistence type="predicted"/>
<name>A0A6J5U6F6_PRUAR</name>
<sequence length="96" mass="10816">MCECDQVFTSKKGSLARRARNNGESLVTDPIEMAREWFQIIAKGGCDLGLKWLERLEGKQGRGRLNITRTCRLANCNATSELLREAIELKVPSVYT</sequence>
<dbReference type="EMBL" id="CAEKDK010000002">
    <property type="protein sequence ID" value="CAB4271492.1"/>
    <property type="molecule type" value="Genomic_DNA"/>
</dbReference>